<keyword evidence="5" id="KW-1185">Reference proteome</keyword>
<keyword evidence="1" id="KW-0378">Hydrolase</keyword>
<evidence type="ECO:0000313" key="4">
    <source>
        <dbReference type="EMBL" id="WAR02479.1"/>
    </source>
</evidence>
<feature type="domain" description="Alpha/beta hydrolase fold-3" evidence="3">
    <location>
        <begin position="227"/>
        <end position="359"/>
    </location>
</feature>
<dbReference type="PANTHER" id="PTHR48081">
    <property type="entry name" value="AB HYDROLASE SUPERFAMILY PROTEIN C4A8.06C"/>
    <property type="match status" value="1"/>
</dbReference>
<dbReference type="PANTHER" id="PTHR48081:SF8">
    <property type="entry name" value="ALPHA_BETA HYDROLASE FOLD-3 DOMAIN-CONTAINING PROTEIN-RELATED"/>
    <property type="match status" value="1"/>
</dbReference>
<keyword evidence="2" id="KW-1133">Transmembrane helix</keyword>
<dbReference type="EMBL" id="CP111015">
    <property type="protein sequence ID" value="WAR02479.1"/>
    <property type="molecule type" value="Genomic_DNA"/>
</dbReference>
<dbReference type="InterPro" id="IPR013094">
    <property type="entry name" value="AB_hydrolase_3"/>
</dbReference>
<protein>
    <submittedName>
        <fullName evidence="4">NCEH1-like protein</fullName>
    </submittedName>
</protein>
<dbReference type="SUPFAM" id="SSF53474">
    <property type="entry name" value="alpha/beta-Hydrolases"/>
    <property type="match status" value="1"/>
</dbReference>
<sequence length="523" mass="59108">MVSLTNLTDTLGLSEMKGSGTWSPQNVVIGAQCPAREERRQDWSSNLRYFVPRMFNLGVMIPPSSTSIDKRVVTDDICFHIFYAHRTCAVSMKGKYGRQRKYATAMAKVAFWAIIVFLVSLFIGYCRDSHVPEEIPETWKVRMIDAAMRLYKHLVTCLVNVGLTDHFSPLDRKLADWFILTQMTGHPWGMSLTADQTLKIKDTVIAGVQTVVYEPVANFLSQDRPVLVFLHGGGWSTLSVDSYDPLVRKIARESGVVIISVNYRLSPQYPYPVPLQDSLNVVNYVVNNPDEFRVDPQRIAVGGDSSGGNMAASIALRLKHKLAMQILVVPALQFFNFQTTSTAENSMYFHDSVNSPTSVLLVTNYLGIPPEHSRQLLENNHTSRSLRLSHMAKRVDQKIWMRRDLVRNKQLLETLNTDSNSGNEALSDLLEELITNPYVVPLMADDKMLRATPEAYIVTCGYDVIRDDGVMFAQRLNYVGTKVTHKHYKSGFHHAWFFPHGPLKVQVGADIVNDLIKFLSHRL</sequence>
<keyword evidence="2" id="KW-0472">Membrane</keyword>
<feature type="transmembrane region" description="Helical" evidence="2">
    <location>
        <begin position="102"/>
        <end position="125"/>
    </location>
</feature>
<reference evidence="4" key="1">
    <citation type="submission" date="2022-11" db="EMBL/GenBank/DDBJ databases">
        <title>Centuries of genome instability and evolution in soft-shell clam transmissible cancer (bioRxiv).</title>
        <authorList>
            <person name="Hart S.F.M."/>
            <person name="Yonemitsu M.A."/>
            <person name="Giersch R.M."/>
            <person name="Beal B.F."/>
            <person name="Arriagada G."/>
            <person name="Davis B.W."/>
            <person name="Ostrander E.A."/>
            <person name="Goff S.P."/>
            <person name="Metzger M.J."/>
        </authorList>
    </citation>
    <scope>NUCLEOTIDE SEQUENCE</scope>
    <source>
        <strain evidence="4">MELC-2E11</strain>
        <tissue evidence="4">Siphon/mantle</tissue>
    </source>
</reference>
<dbReference type="Gene3D" id="3.40.50.1820">
    <property type="entry name" value="alpha/beta hydrolase"/>
    <property type="match status" value="1"/>
</dbReference>
<keyword evidence="2" id="KW-0812">Transmembrane</keyword>
<gene>
    <name evidence="4" type="ORF">MAR_009037</name>
</gene>
<evidence type="ECO:0000256" key="1">
    <source>
        <dbReference type="ARBA" id="ARBA00022801"/>
    </source>
</evidence>
<dbReference type="Pfam" id="PF07859">
    <property type="entry name" value="Abhydrolase_3"/>
    <property type="match status" value="2"/>
</dbReference>
<dbReference type="InterPro" id="IPR029058">
    <property type="entry name" value="AB_hydrolase_fold"/>
</dbReference>
<proteinExistence type="predicted"/>
<dbReference type="InterPro" id="IPR050300">
    <property type="entry name" value="GDXG_lipolytic_enzyme"/>
</dbReference>
<organism evidence="4 5">
    <name type="scientific">Mya arenaria</name>
    <name type="common">Soft-shell clam</name>
    <dbReference type="NCBI Taxonomy" id="6604"/>
    <lineage>
        <taxon>Eukaryota</taxon>
        <taxon>Metazoa</taxon>
        <taxon>Spiralia</taxon>
        <taxon>Lophotrochozoa</taxon>
        <taxon>Mollusca</taxon>
        <taxon>Bivalvia</taxon>
        <taxon>Autobranchia</taxon>
        <taxon>Heteroconchia</taxon>
        <taxon>Euheterodonta</taxon>
        <taxon>Imparidentia</taxon>
        <taxon>Neoheterodontei</taxon>
        <taxon>Myida</taxon>
        <taxon>Myoidea</taxon>
        <taxon>Myidae</taxon>
        <taxon>Mya</taxon>
    </lineage>
</organism>
<name>A0ABY7E227_MYAAR</name>
<evidence type="ECO:0000313" key="5">
    <source>
        <dbReference type="Proteomes" id="UP001164746"/>
    </source>
</evidence>
<evidence type="ECO:0000259" key="3">
    <source>
        <dbReference type="Pfam" id="PF07859"/>
    </source>
</evidence>
<evidence type="ECO:0000256" key="2">
    <source>
        <dbReference type="SAM" id="Phobius"/>
    </source>
</evidence>
<feature type="domain" description="Alpha/beta hydrolase fold-3" evidence="3">
    <location>
        <begin position="428"/>
        <end position="494"/>
    </location>
</feature>
<dbReference type="Proteomes" id="UP001164746">
    <property type="component" value="Chromosome 4"/>
</dbReference>
<accession>A0ABY7E227</accession>